<name>A0A550C140_9AGAR</name>
<reference evidence="2 3" key="1">
    <citation type="journal article" date="2019" name="New Phytol.">
        <title>Comparative genomics reveals unique wood-decay strategies and fruiting body development in the Schizophyllaceae.</title>
        <authorList>
            <person name="Almasi E."/>
            <person name="Sahu N."/>
            <person name="Krizsan K."/>
            <person name="Balint B."/>
            <person name="Kovacs G.M."/>
            <person name="Kiss B."/>
            <person name="Cseklye J."/>
            <person name="Drula E."/>
            <person name="Henrissat B."/>
            <person name="Nagy I."/>
            <person name="Chovatia M."/>
            <person name="Adam C."/>
            <person name="LaButti K."/>
            <person name="Lipzen A."/>
            <person name="Riley R."/>
            <person name="Grigoriev I.V."/>
            <person name="Nagy L.G."/>
        </authorList>
    </citation>
    <scope>NUCLEOTIDE SEQUENCE [LARGE SCALE GENOMIC DNA]</scope>
    <source>
        <strain evidence="2 3">NL-1724</strain>
    </source>
</reference>
<feature type="compositionally biased region" description="Low complexity" evidence="1">
    <location>
        <begin position="97"/>
        <end position="140"/>
    </location>
</feature>
<feature type="compositionally biased region" description="Polar residues" evidence="1">
    <location>
        <begin position="71"/>
        <end position="96"/>
    </location>
</feature>
<sequence length="249" mass="25152">MSVSPSGTTMSGSPTGSMSQGAGFSSPSSSPETTGYTGGGAGFSSDMGYSMGAPRQRLRMTAHRHPPSLVVGSSPSEGNGETTLDSTGNTPATTDMSDSPSAGTSASQSGASPSSDMFVSPSGDAAGSPSASQSSPTAPTVPLPTHMIGGRDGSPEPASAPYCSPLSPESAYGPGSICYSTGIVDRALPHTSGVITLREQPTRTVYPFTTQSVVPSTWDELPSGWMLANHFLVQYVPALTGPGWKARVP</sequence>
<protein>
    <submittedName>
        <fullName evidence="2">Uncharacterized protein</fullName>
    </submittedName>
</protein>
<gene>
    <name evidence="2" type="ORF">BD626DRAFT_183535</name>
</gene>
<feature type="compositionally biased region" description="Low complexity" evidence="1">
    <location>
        <begin position="1"/>
        <end position="35"/>
    </location>
</feature>
<evidence type="ECO:0000256" key="1">
    <source>
        <dbReference type="SAM" id="MobiDB-lite"/>
    </source>
</evidence>
<comment type="caution">
    <text evidence="2">The sequence shown here is derived from an EMBL/GenBank/DDBJ whole genome shotgun (WGS) entry which is preliminary data.</text>
</comment>
<keyword evidence="3" id="KW-1185">Reference proteome</keyword>
<feature type="region of interest" description="Disordered" evidence="1">
    <location>
        <begin position="1"/>
        <end position="166"/>
    </location>
</feature>
<organism evidence="2 3">
    <name type="scientific">Schizophyllum amplum</name>
    <dbReference type="NCBI Taxonomy" id="97359"/>
    <lineage>
        <taxon>Eukaryota</taxon>
        <taxon>Fungi</taxon>
        <taxon>Dikarya</taxon>
        <taxon>Basidiomycota</taxon>
        <taxon>Agaricomycotina</taxon>
        <taxon>Agaricomycetes</taxon>
        <taxon>Agaricomycetidae</taxon>
        <taxon>Agaricales</taxon>
        <taxon>Schizophyllaceae</taxon>
        <taxon>Schizophyllum</taxon>
    </lineage>
</organism>
<feature type="compositionally biased region" description="Basic residues" evidence="1">
    <location>
        <begin position="56"/>
        <end position="66"/>
    </location>
</feature>
<dbReference type="AlphaFoldDB" id="A0A550C140"/>
<dbReference type="EMBL" id="VDMD01000035">
    <property type="protein sequence ID" value="TRM58515.1"/>
    <property type="molecule type" value="Genomic_DNA"/>
</dbReference>
<evidence type="ECO:0000313" key="2">
    <source>
        <dbReference type="EMBL" id="TRM58515.1"/>
    </source>
</evidence>
<proteinExistence type="predicted"/>
<accession>A0A550C140</accession>
<evidence type="ECO:0000313" key="3">
    <source>
        <dbReference type="Proteomes" id="UP000320762"/>
    </source>
</evidence>
<dbReference type="Proteomes" id="UP000320762">
    <property type="component" value="Unassembled WGS sequence"/>
</dbReference>